<reference evidence="4 5" key="1">
    <citation type="submission" date="2018-03" db="EMBL/GenBank/DDBJ databases">
        <authorList>
            <person name="Guldener U."/>
        </authorList>
    </citation>
    <scope>NUCLEOTIDE SEQUENCE [LARGE SCALE GENOMIC DNA]</scope>
    <source>
        <strain evidence="4 5">NBRC100155</strain>
    </source>
</reference>
<dbReference type="InterPro" id="IPR008978">
    <property type="entry name" value="HSP20-like_chaperone"/>
</dbReference>
<keyword evidence="5" id="KW-1185">Reference proteome</keyword>
<evidence type="ECO:0000259" key="3">
    <source>
        <dbReference type="Pfam" id="PF21413"/>
    </source>
</evidence>
<dbReference type="InterPro" id="IPR039742">
    <property type="entry name" value="Shq1"/>
</dbReference>
<protein>
    <submittedName>
        <fullName evidence="4">Uncharacterized protein</fullName>
    </submittedName>
</protein>
<dbReference type="GO" id="GO:0051082">
    <property type="term" value="F:unfolded protein binding"/>
    <property type="evidence" value="ECO:0007669"/>
    <property type="project" value="TreeGrafter"/>
</dbReference>
<evidence type="ECO:0000313" key="5">
    <source>
        <dbReference type="Proteomes" id="UP000324022"/>
    </source>
</evidence>
<dbReference type="PANTHER" id="PTHR12967">
    <property type="entry name" value="PROTEIN SHQ1 HOMOLOG"/>
    <property type="match status" value="1"/>
</dbReference>
<dbReference type="PANTHER" id="PTHR12967:SF0">
    <property type="entry name" value="PROTEIN SHQ1 HOMOLOG"/>
    <property type="match status" value="1"/>
</dbReference>
<evidence type="ECO:0000313" key="4">
    <source>
        <dbReference type="EMBL" id="SPO27982.1"/>
    </source>
</evidence>
<dbReference type="OrthoDB" id="73639at2759"/>
<dbReference type="GO" id="GO:0005737">
    <property type="term" value="C:cytoplasm"/>
    <property type="evidence" value="ECO:0007669"/>
    <property type="project" value="TreeGrafter"/>
</dbReference>
<dbReference type="EMBL" id="OOIN01000020">
    <property type="protein sequence ID" value="SPO27982.1"/>
    <property type="molecule type" value="Genomic_DNA"/>
</dbReference>
<dbReference type="Proteomes" id="UP000324022">
    <property type="component" value="Unassembled WGS sequence"/>
</dbReference>
<dbReference type="GO" id="GO:0005654">
    <property type="term" value="C:nucleoplasm"/>
    <property type="evidence" value="ECO:0007669"/>
    <property type="project" value="TreeGrafter"/>
</dbReference>
<dbReference type="GO" id="GO:0000493">
    <property type="term" value="P:box H/ACA snoRNP assembly"/>
    <property type="evidence" value="ECO:0007669"/>
    <property type="project" value="InterPro"/>
</dbReference>
<accession>A0A5C3EBI8</accession>
<name>A0A5C3EBI8_9BASI</name>
<dbReference type="Gene3D" id="2.60.40.790">
    <property type="match status" value="1"/>
</dbReference>
<dbReference type="Pfam" id="PF21413">
    <property type="entry name" value="SHQ1-like_CS"/>
    <property type="match status" value="1"/>
</dbReference>
<evidence type="ECO:0000256" key="1">
    <source>
        <dbReference type="ARBA" id="ARBA00005607"/>
    </source>
</evidence>
<dbReference type="InterPro" id="IPR007009">
    <property type="entry name" value="Shq1_C"/>
</dbReference>
<dbReference type="Pfam" id="PF04925">
    <property type="entry name" value="SHQ1"/>
    <property type="match status" value="1"/>
</dbReference>
<feature type="domain" description="SHQ1-like CS" evidence="3">
    <location>
        <begin position="7"/>
        <end position="108"/>
    </location>
</feature>
<gene>
    <name evidence="4" type="ORF">UTRI_05125</name>
</gene>
<proteinExistence type="inferred from homology"/>
<sequence length="473" mass="51188">MDGFSIPSYELSQDADHIYINVSASGAAATKPNVAVEGRIFGFHLEPYYLPLVLPGAVTRPASDAETIATVMTDSGASSSSSQGGILQFRVTLNKVRRGEQFAGLEQLQPQLLPEDQLKQALADAEQSKGFFQPPPGAADRSSDEAAKALLQQALRNQGLTTVNDDDGEAEIDVRATQAPSASSARGQSFGFGFGFRGKFTGTLIPGGCADARNVLEVSNPDTVEPAQREQAALAYEEQRWDEGIYMDNFLDIDGELKHLLRFQPRLPIANTSSAAASTETQIDVEALALVLQLLFAFSYDERTNEGDPTVESGWTIAKLCRSLSASTLPQSCTKTATSLESVVASTLIGCVRRVLTIPLYRHWELAMACIRDTLGRIEAGKEHVNNCLHMIATRVEEGEDAILCRLSEVWIAGLIAQPPSQEQLEKLGTVLRNVMQQRNVISKQSVGGEEWDLDVLEEAAKQALEDGEGGFV</sequence>
<evidence type="ECO:0000259" key="2">
    <source>
        <dbReference type="Pfam" id="PF04925"/>
    </source>
</evidence>
<feature type="domain" description="Shq1 C-terminal" evidence="2">
    <location>
        <begin position="284"/>
        <end position="435"/>
    </location>
</feature>
<dbReference type="AlphaFoldDB" id="A0A5C3EBI8"/>
<dbReference type="InterPro" id="IPR048696">
    <property type="entry name" value="SHQ1-like_CS"/>
</dbReference>
<comment type="similarity">
    <text evidence="1">Belongs to the SHQ1 family.</text>
</comment>
<organism evidence="4 5">
    <name type="scientific">Ustilago trichophora</name>
    <dbReference type="NCBI Taxonomy" id="86804"/>
    <lineage>
        <taxon>Eukaryota</taxon>
        <taxon>Fungi</taxon>
        <taxon>Dikarya</taxon>
        <taxon>Basidiomycota</taxon>
        <taxon>Ustilaginomycotina</taxon>
        <taxon>Ustilaginomycetes</taxon>
        <taxon>Ustilaginales</taxon>
        <taxon>Ustilaginaceae</taxon>
        <taxon>Ustilago</taxon>
    </lineage>
</organism>